<gene>
    <name evidence="1" type="ORF">PHET_08238</name>
</gene>
<evidence type="ECO:0000313" key="2">
    <source>
        <dbReference type="Proteomes" id="UP000748531"/>
    </source>
</evidence>
<proteinExistence type="predicted"/>
<reference evidence="1" key="1">
    <citation type="submission" date="2019-05" db="EMBL/GenBank/DDBJ databases">
        <title>Annotation for the trematode Paragonimus heterotremus.</title>
        <authorList>
            <person name="Choi Y.-J."/>
        </authorList>
    </citation>
    <scope>NUCLEOTIDE SEQUENCE</scope>
    <source>
        <strain evidence="1">LC</strain>
    </source>
</reference>
<keyword evidence="2" id="KW-1185">Reference proteome</keyword>
<name>A0A8J4WGI5_9TREM</name>
<accession>A0A8J4WGI5</accession>
<dbReference type="AlphaFoldDB" id="A0A8J4WGI5"/>
<comment type="caution">
    <text evidence="1">The sequence shown here is derived from an EMBL/GenBank/DDBJ whole genome shotgun (WGS) entry which is preliminary data.</text>
</comment>
<sequence>MVMPKCLFVWSVHRPFDLGCIRLTIELHMVVYLFHSKNDLSVPIRRKHFALSYLAPSLPYLSHSQLGVGK</sequence>
<protein>
    <submittedName>
        <fullName evidence="1">Uncharacterized protein</fullName>
    </submittedName>
</protein>
<dbReference type="EMBL" id="LUCH01004589">
    <property type="protein sequence ID" value="KAF5398844.1"/>
    <property type="molecule type" value="Genomic_DNA"/>
</dbReference>
<organism evidence="1 2">
    <name type="scientific">Paragonimus heterotremus</name>
    <dbReference type="NCBI Taxonomy" id="100268"/>
    <lineage>
        <taxon>Eukaryota</taxon>
        <taxon>Metazoa</taxon>
        <taxon>Spiralia</taxon>
        <taxon>Lophotrochozoa</taxon>
        <taxon>Platyhelminthes</taxon>
        <taxon>Trematoda</taxon>
        <taxon>Digenea</taxon>
        <taxon>Plagiorchiida</taxon>
        <taxon>Troglotremata</taxon>
        <taxon>Troglotrematidae</taxon>
        <taxon>Paragonimus</taxon>
    </lineage>
</organism>
<evidence type="ECO:0000313" key="1">
    <source>
        <dbReference type="EMBL" id="KAF5398844.1"/>
    </source>
</evidence>
<dbReference type="Proteomes" id="UP000748531">
    <property type="component" value="Unassembled WGS sequence"/>
</dbReference>